<reference evidence="2" key="1">
    <citation type="submission" date="2022-11" db="EMBL/GenBank/DDBJ databases">
        <title>Hoeflea poritis sp. nov., isolated from scleractinian coral Porites lutea.</title>
        <authorList>
            <person name="Zhang G."/>
            <person name="Wei Q."/>
            <person name="Cai L."/>
        </authorList>
    </citation>
    <scope>NUCLEOTIDE SEQUENCE</scope>
    <source>
        <strain evidence="2">E7-10</strain>
    </source>
</reference>
<dbReference type="Proteomes" id="UP001148313">
    <property type="component" value="Unassembled WGS sequence"/>
</dbReference>
<dbReference type="RefSeq" id="WP_271089975.1">
    <property type="nucleotide sequence ID" value="NZ_JAPJZH010000007.1"/>
</dbReference>
<evidence type="ECO:0008006" key="4">
    <source>
        <dbReference type="Google" id="ProtNLM"/>
    </source>
</evidence>
<dbReference type="EMBL" id="JAPJZH010000007">
    <property type="protein sequence ID" value="MDA4846242.1"/>
    <property type="molecule type" value="Genomic_DNA"/>
</dbReference>
<evidence type="ECO:0000313" key="3">
    <source>
        <dbReference type="Proteomes" id="UP001148313"/>
    </source>
</evidence>
<accession>A0ABT4VNE7</accession>
<feature type="signal peptide" evidence="1">
    <location>
        <begin position="1"/>
        <end position="24"/>
    </location>
</feature>
<organism evidence="2 3">
    <name type="scientific">Hoeflea poritis</name>
    <dbReference type="NCBI Taxonomy" id="2993659"/>
    <lineage>
        <taxon>Bacteria</taxon>
        <taxon>Pseudomonadati</taxon>
        <taxon>Pseudomonadota</taxon>
        <taxon>Alphaproteobacteria</taxon>
        <taxon>Hyphomicrobiales</taxon>
        <taxon>Rhizobiaceae</taxon>
        <taxon>Hoeflea</taxon>
    </lineage>
</organism>
<evidence type="ECO:0000313" key="2">
    <source>
        <dbReference type="EMBL" id="MDA4846242.1"/>
    </source>
</evidence>
<evidence type="ECO:0000256" key="1">
    <source>
        <dbReference type="SAM" id="SignalP"/>
    </source>
</evidence>
<keyword evidence="1" id="KW-0732">Signal</keyword>
<name>A0ABT4VNE7_9HYPH</name>
<keyword evidence="3" id="KW-1185">Reference proteome</keyword>
<feature type="chain" id="PRO_5046901612" description="DUF2291 domain-containing protein" evidence="1">
    <location>
        <begin position="25"/>
        <end position="194"/>
    </location>
</feature>
<gene>
    <name evidence="2" type="ORF">OOZ53_12825</name>
</gene>
<proteinExistence type="predicted"/>
<protein>
    <recommendedName>
        <fullName evidence="4">DUF2291 domain-containing protein</fullName>
    </recommendedName>
</protein>
<sequence length="194" mass="20336">MYTRSIKFALAATVMALGVQGSLAAGEHVPAVKDYASANIMPWISDGAVVAAIAAQNKANSALTQAEIDALDQKWRAGVDGGDTTLIDAVLGNSLSDFLRDKQMASNGVITEIFVMDSKGLNVGQSEVTSDYWQGDEGKWKKTYGSGDAAAIFVDEAEKDESTQMLQSQVSMTIADASGAPIGAITIGINLNEL</sequence>
<comment type="caution">
    <text evidence="2">The sequence shown here is derived from an EMBL/GenBank/DDBJ whole genome shotgun (WGS) entry which is preliminary data.</text>
</comment>